<keyword evidence="3" id="KW-1185">Reference proteome</keyword>
<evidence type="ECO:0000313" key="2">
    <source>
        <dbReference type="EMBL" id="KAJ8064728.1"/>
    </source>
</evidence>
<feature type="compositionally biased region" description="Polar residues" evidence="1">
    <location>
        <begin position="236"/>
        <end position="245"/>
    </location>
</feature>
<comment type="caution">
    <text evidence="2">The sequence shown here is derived from an EMBL/GenBank/DDBJ whole genome shotgun (WGS) entry which is preliminary data.</text>
</comment>
<organism evidence="2 3">
    <name type="scientific">Sclerotinia nivalis</name>
    <dbReference type="NCBI Taxonomy" id="352851"/>
    <lineage>
        <taxon>Eukaryota</taxon>
        <taxon>Fungi</taxon>
        <taxon>Dikarya</taxon>
        <taxon>Ascomycota</taxon>
        <taxon>Pezizomycotina</taxon>
        <taxon>Leotiomycetes</taxon>
        <taxon>Helotiales</taxon>
        <taxon>Sclerotiniaceae</taxon>
        <taxon>Sclerotinia</taxon>
    </lineage>
</organism>
<evidence type="ECO:0000256" key="1">
    <source>
        <dbReference type="SAM" id="MobiDB-lite"/>
    </source>
</evidence>
<accession>A0A9X0DL54</accession>
<dbReference type="AlphaFoldDB" id="A0A9X0DL54"/>
<dbReference type="EMBL" id="JAPEIS010000007">
    <property type="protein sequence ID" value="KAJ8064728.1"/>
    <property type="molecule type" value="Genomic_DNA"/>
</dbReference>
<feature type="region of interest" description="Disordered" evidence="1">
    <location>
        <begin position="222"/>
        <end position="247"/>
    </location>
</feature>
<dbReference type="Proteomes" id="UP001152300">
    <property type="component" value="Unassembled WGS sequence"/>
</dbReference>
<sequence length="273" mass="31268">MHWVRQQDMCYPRFARNMTSLPANPETTKLKLAFFAVDYKPEPPLVNFYRWFVLHSIHKRSFKNGAFQKDIPWDISGPSAWRIEKILFTICDSTLIADNERAILLEFLKEYHQQLGDETSALSSGFKTIPAWEQVKRMFDMNDPNHIAGIAWLENSGRHRWAGDISVKKPGEKVTLDTSKESEEKVATADVIESAEEIMFREKRSQNMEMFRKVRLARSEKMGGADQKGIKRVVSGSATRSTSPTKKCKADFRITDLKAGGGYRHDSGVELDF</sequence>
<gene>
    <name evidence="2" type="ORF">OCU04_007046</name>
</gene>
<dbReference type="OrthoDB" id="1933717at2759"/>
<evidence type="ECO:0000313" key="3">
    <source>
        <dbReference type="Proteomes" id="UP001152300"/>
    </source>
</evidence>
<proteinExistence type="predicted"/>
<protein>
    <submittedName>
        <fullName evidence="2">Uncharacterized protein</fullName>
    </submittedName>
</protein>
<reference evidence="2" key="1">
    <citation type="submission" date="2022-11" db="EMBL/GenBank/DDBJ databases">
        <title>Genome Resource of Sclerotinia nivalis Strain SnTB1, a Plant Pathogen Isolated from American Ginseng.</title>
        <authorList>
            <person name="Fan S."/>
        </authorList>
    </citation>
    <scope>NUCLEOTIDE SEQUENCE</scope>
    <source>
        <strain evidence="2">SnTB1</strain>
    </source>
</reference>
<name>A0A9X0DL54_9HELO</name>